<dbReference type="Gene3D" id="3.10.580.10">
    <property type="entry name" value="CBS-domain"/>
    <property type="match status" value="2"/>
</dbReference>
<evidence type="ECO:0000313" key="5">
    <source>
        <dbReference type="Proteomes" id="UP000256345"/>
    </source>
</evidence>
<sequence length="145" mass="16104">MTPPQRVTKLADMKGHARNLMTAPVKSVSLGTPLSDIAILLVEERISGAPVTDDDGRVLGMISELDIMNALLRGLPLRTPVDEVMTSPVQTVNEFDLTDEVMELFRKHRIHHLPVVREEKLLGMITPSDVIRFLAEDLPENGRMA</sequence>
<accession>A0ABX9K880</accession>
<reference evidence="4 5" key="1">
    <citation type="submission" date="2018-08" db="EMBL/GenBank/DDBJ databases">
        <title>Genomic Encyclopedia of Archaeal and Bacterial Type Strains, Phase II (KMG-II): from individual species to whole genera.</title>
        <authorList>
            <person name="Goeker M."/>
        </authorList>
    </citation>
    <scope>NUCLEOTIDE SEQUENCE [LARGE SCALE GENOMIC DNA]</scope>
    <source>
        <strain evidence="4 5">DSM 2261</strain>
    </source>
</reference>
<keyword evidence="1 2" id="KW-0129">CBS domain</keyword>
<dbReference type="InterPro" id="IPR000644">
    <property type="entry name" value="CBS_dom"/>
</dbReference>
<name>A0ABX9K880_9BACT</name>
<keyword evidence="5" id="KW-1185">Reference proteome</keyword>
<evidence type="ECO:0000259" key="3">
    <source>
        <dbReference type="PROSITE" id="PS51371"/>
    </source>
</evidence>
<gene>
    <name evidence="4" type="ORF">ATI61_102184</name>
</gene>
<proteinExistence type="predicted"/>
<organism evidence="4 5">
    <name type="scientific">Archangium gephyra</name>
    <dbReference type="NCBI Taxonomy" id="48"/>
    <lineage>
        <taxon>Bacteria</taxon>
        <taxon>Pseudomonadati</taxon>
        <taxon>Myxococcota</taxon>
        <taxon>Myxococcia</taxon>
        <taxon>Myxococcales</taxon>
        <taxon>Cystobacterineae</taxon>
        <taxon>Archangiaceae</taxon>
        <taxon>Archangium</taxon>
    </lineage>
</organism>
<dbReference type="EMBL" id="QUMU01000002">
    <property type="protein sequence ID" value="REG35811.1"/>
    <property type="molecule type" value="Genomic_DNA"/>
</dbReference>
<feature type="domain" description="CBS" evidence="3">
    <location>
        <begin position="85"/>
        <end position="140"/>
    </location>
</feature>
<evidence type="ECO:0000256" key="1">
    <source>
        <dbReference type="ARBA" id="ARBA00023122"/>
    </source>
</evidence>
<feature type="domain" description="CBS" evidence="3">
    <location>
        <begin position="21"/>
        <end position="77"/>
    </location>
</feature>
<dbReference type="PANTHER" id="PTHR43080">
    <property type="entry name" value="CBS DOMAIN-CONTAINING PROTEIN CBSX3, MITOCHONDRIAL"/>
    <property type="match status" value="1"/>
</dbReference>
<evidence type="ECO:0000313" key="4">
    <source>
        <dbReference type="EMBL" id="REG35811.1"/>
    </source>
</evidence>
<dbReference type="SMART" id="SM00116">
    <property type="entry name" value="CBS"/>
    <property type="match status" value="2"/>
</dbReference>
<dbReference type="RefSeq" id="WP_169800769.1">
    <property type="nucleotide sequence ID" value="NZ_CP011509.1"/>
</dbReference>
<dbReference type="PANTHER" id="PTHR43080:SF2">
    <property type="entry name" value="CBS DOMAIN-CONTAINING PROTEIN"/>
    <property type="match status" value="1"/>
</dbReference>
<dbReference type="Proteomes" id="UP000256345">
    <property type="component" value="Unassembled WGS sequence"/>
</dbReference>
<dbReference type="PROSITE" id="PS51371">
    <property type="entry name" value="CBS"/>
    <property type="match status" value="2"/>
</dbReference>
<dbReference type="InterPro" id="IPR046342">
    <property type="entry name" value="CBS_dom_sf"/>
</dbReference>
<comment type="caution">
    <text evidence="4">The sequence shown here is derived from an EMBL/GenBank/DDBJ whole genome shotgun (WGS) entry which is preliminary data.</text>
</comment>
<protein>
    <submittedName>
        <fullName evidence="4">CBS domain protein</fullName>
    </submittedName>
</protein>
<dbReference type="InterPro" id="IPR051257">
    <property type="entry name" value="Diverse_CBS-Domain"/>
</dbReference>
<dbReference type="Pfam" id="PF00571">
    <property type="entry name" value="CBS"/>
    <property type="match status" value="2"/>
</dbReference>
<dbReference type="SUPFAM" id="SSF54631">
    <property type="entry name" value="CBS-domain pair"/>
    <property type="match status" value="1"/>
</dbReference>
<evidence type="ECO:0000256" key="2">
    <source>
        <dbReference type="PROSITE-ProRule" id="PRU00703"/>
    </source>
</evidence>